<dbReference type="InterPro" id="IPR047951">
    <property type="entry name" value="Transpos_ISL3"/>
</dbReference>
<dbReference type="PANTHER" id="PTHR33498">
    <property type="entry name" value="TRANSPOSASE FOR INSERTION SEQUENCE ELEMENT IS1557"/>
    <property type="match status" value="1"/>
</dbReference>
<sequence>MLGKMHELKEKLRVIFESTQNWANGLFKLADWLSVAHQYFPKSKKTIIRWIGKIIGYFDNRTTNGVVEGINNKLKLIKRAAYGFINFENFKRRSLLCWYFDS</sequence>
<accession>A0A1D9G3Q4</accession>
<gene>
    <name evidence="2" type="ORF">BJP36_22420</name>
</gene>
<proteinExistence type="predicted"/>
<protein>
    <submittedName>
        <fullName evidence="2">Transposase</fullName>
    </submittedName>
</protein>
<dbReference type="InterPro" id="IPR002560">
    <property type="entry name" value="Transposase_DDE"/>
</dbReference>
<evidence type="ECO:0000313" key="2">
    <source>
        <dbReference type="EMBL" id="AOY82248.2"/>
    </source>
</evidence>
<organism evidence="2">
    <name type="scientific">Moorena producens (strain JHB)</name>
    <dbReference type="NCBI Taxonomy" id="1454205"/>
    <lineage>
        <taxon>Bacteria</taxon>
        <taxon>Bacillati</taxon>
        <taxon>Cyanobacteriota</taxon>
        <taxon>Cyanophyceae</taxon>
        <taxon>Coleofasciculales</taxon>
        <taxon>Coleofasciculaceae</taxon>
        <taxon>Moorena</taxon>
    </lineage>
</organism>
<name>A0A1D9G3Q4_MOOP1</name>
<feature type="domain" description="Transposase IS204/IS1001/IS1096/IS1165 DDE" evidence="1">
    <location>
        <begin position="2"/>
        <end position="93"/>
    </location>
</feature>
<dbReference type="AlphaFoldDB" id="A0A1D9G3Q4"/>
<dbReference type="Pfam" id="PF01610">
    <property type="entry name" value="DDE_Tnp_ISL3"/>
    <property type="match status" value="1"/>
</dbReference>
<evidence type="ECO:0000259" key="1">
    <source>
        <dbReference type="Pfam" id="PF01610"/>
    </source>
</evidence>
<dbReference type="PANTHER" id="PTHR33498:SF1">
    <property type="entry name" value="TRANSPOSASE FOR INSERTION SEQUENCE ELEMENT IS1557"/>
    <property type="match status" value="1"/>
</dbReference>
<dbReference type="EMBL" id="CP017708">
    <property type="protein sequence ID" value="AOY82248.2"/>
    <property type="molecule type" value="Genomic_DNA"/>
</dbReference>
<reference evidence="2" key="1">
    <citation type="journal article" date="2017" name="Proc. Natl. Acad. Sci. U.S.A.">
        <title>Comparative genomics uncovers the prolific and distinctive metabolic potential of the cyanobacterial genus Moorea.</title>
        <authorList>
            <person name="Leao T."/>
            <person name="Castelao G."/>
            <person name="Korobeynikov A."/>
            <person name="Monroe E.A."/>
            <person name="Podell S."/>
            <person name="Glukhov E."/>
            <person name="Allen E.E."/>
            <person name="Gerwick W.H."/>
            <person name="Gerwick L."/>
        </authorList>
    </citation>
    <scope>NUCLEOTIDE SEQUENCE</scope>
    <source>
        <strain evidence="2">JHB</strain>
    </source>
</reference>
<dbReference type="Proteomes" id="UP000176944">
    <property type="component" value="Chromosome"/>
</dbReference>
<reference evidence="2" key="2">
    <citation type="submission" date="2022-10" db="EMBL/GenBank/DDBJ databases">
        <authorList>
            <person name="Ngo T.-E."/>
        </authorList>
    </citation>
    <scope>NUCLEOTIDE SEQUENCE</scope>
    <source>
        <strain evidence="2">JHB</strain>
    </source>
</reference>